<protein>
    <submittedName>
        <fullName evidence="1">Uncharacterized protein</fullName>
    </submittedName>
</protein>
<accession>A0AAU9QKN6</accession>
<reference evidence="1" key="1">
    <citation type="submission" date="2022-01" db="EMBL/GenBank/DDBJ databases">
        <authorList>
            <person name="Lagorce A."/>
        </authorList>
    </citation>
    <scope>NUCLEOTIDE SEQUENCE</scope>
    <source>
        <strain evidence="1">Th15_F1_A12</strain>
    </source>
</reference>
<dbReference type="Proteomes" id="UP001295462">
    <property type="component" value="Unassembled WGS sequence"/>
</dbReference>
<dbReference type="EMBL" id="CAKMUD010000057">
    <property type="protein sequence ID" value="CAH1578708.1"/>
    <property type="molecule type" value="Genomic_DNA"/>
</dbReference>
<evidence type="ECO:0000313" key="2">
    <source>
        <dbReference type="Proteomes" id="UP001295462"/>
    </source>
</evidence>
<comment type="caution">
    <text evidence="1">The sequence shown here is derived from an EMBL/GenBank/DDBJ whole genome shotgun (WGS) entry which is preliminary data.</text>
</comment>
<proteinExistence type="predicted"/>
<evidence type="ECO:0000313" key="1">
    <source>
        <dbReference type="EMBL" id="CAH1578708.1"/>
    </source>
</evidence>
<organism evidence="1 2">
    <name type="scientific">Vibrio jasicida</name>
    <dbReference type="NCBI Taxonomy" id="766224"/>
    <lineage>
        <taxon>Bacteria</taxon>
        <taxon>Pseudomonadati</taxon>
        <taxon>Pseudomonadota</taxon>
        <taxon>Gammaproteobacteria</taxon>
        <taxon>Vibrionales</taxon>
        <taxon>Vibrionaceae</taxon>
        <taxon>Vibrio</taxon>
    </lineage>
</organism>
<gene>
    <name evidence="1" type="ORF">THF1A12_150113</name>
</gene>
<name>A0AAU9QKN6_9VIBR</name>
<sequence length="85" mass="9558">MPLVSIKTSSDIWNEHLSSSIFLRAQIRNEPPIVWRIPNDSEHKQNGQIVPKTEHQNANYPKLGAIVHSSYILFLATVPKKGAKA</sequence>
<dbReference type="AlphaFoldDB" id="A0AAU9QKN6"/>